<keyword evidence="1" id="KW-0472">Membrane</keyword>
<name>A0A2W7RWC9_9BACT</name>
<keyword evidence="1" id="KW-1133">Transmembrane helix</keyword>
<accession>A0A2W7RWC9</accession>
<gene>
    <name evidence="2" type="ORF">LX80_01494</name>
</gene>
<dbReference type="Proteomes" id="UP000249720">
    <property type="component" value="Unassembled WGS sequence"/>
</dbReference>
<evidence type="ECO:0000313" key="3">
    <source>
        <dbReference type="Proteomes" id="UP000249720"/>
    </source>
</evidence>
<dbReference type="PANTHER" id="PTHR31876:SF26">
    <property type="entry name" value="PROTEIN LIKE COV 2"/>
    <property type="match status" value="1"/>
</dbReference>
<dbReference type="AlphaFoldDB" id="A0A2W7RWC9"/>
<organism evidence="2 3">
    <name type="scientific">Hydrotalea sandarakina</name>
    <dbReference type="NCBI Taxonomy" id="1004304"/>
    <lineage>
        <taxon>Bacteria</taxon>
        <taxon>Pseudomonadati</taxon>
        <taxon>Bacteroidota</taxon>
        <taxon>Chitinophagia</taxon>
        <taxon>Chitinophagales</taxon>
        <taxon>Chitinophagaceae</taxon>
        <taxon>Hydrotalea</taxon>
    </lineage>
</organism>
<dbReference type="Pfam" id="PF04367">
    <property type="entry name" value="DUF502"/>
    <property type="match status" value="1"/>
</dbReference>
<keyword evidence="3" id="KW-1185">Reference proteome</keyword>
<dbReference type="RefSeq" id="WP_111294836.1">
    <property type="nucleotide sequence ID" value="NZ_QKZV01000004.1"/>
</dbReference>
<keyword evidence="1" id="KW-0812">Transmembrane</keyword>
<protein>
    <submittedName>
        <fullName evidence="2">Putative membrane protein</fullName>
    </submittedName>
</protein>
<feature type="transmembrane region" description="Helical" evidence="1">
    <location>
        <begin position="72"/>
        <end position="90"/>
    </location>
</feature>
<dbReference type="PANTHER" id="PTHR31876">
    <property type="entry name" value="COV-LIKE PROTEIN 1"/>
    <property type="match status" value="1"/>
</dbReference>
<dbReference type="OrthoDB" id="9789516at2"/>
<proteinExistence type="predicted"/>
<dbReference type="EMBL" id="QKZV01000004">
    <property type="protein sequence ID" value="PZX62800.1"/>
    <property type="molecule type" value="Genomic_DNA"/>
</dbReference>
<reference evidence="2 3" key="1">
    <citation type="submission" date="2018-06" db="EMBL/GenBank/DDBJ databases">
        <title>Genomic Encyclopedia of Archaeal and Bacterial Type Strains, Phase II (KMG-II): from individual species to whole genera.</title>
        <authorList>
            <person name="Goeker M."/>
        </authorList>
    </citation>
    <scope>NUCLEOTIDE SEQUENCE [LARGE SCALE GENOMIC DNA]</scope>
    <source>
        <strain evidence="2 3">DSM 23241</strain>
    </source>
</reference>
<comment type="caution">
    <text evidence="2">The sequence shown here is derived from an EMBL/GenBank/DDBJ whole genome shotgun (WGS) entry which is preliminary data.</text>
</comment>
<sequence>MKKNRLSLVFQLLLRNILKYLLQGLAVLAPIGITIWLVVSGFNFIDGILPNVIHSIFPDLIKENPDGSLKRIPGVGFIVVVIVVLLVGRISSSFIFSKIVEAFDTILEHTPGVKFIYSSVKDFFEAFSGNKKKFDKPVMVNVDANDVWRLGFITSKDASGFNLPDHIVVYVPHSYAISGITYIVPKERVRIVNNMNAAEAMKFIISGGITEHD</sequence>
<evidence type="ECO:0000313" key="2">
    <source>
        <dbReference type="EMBL" id="PZX62800.1"/>
    </source>
</evidence>
<evidence type="ECO:0000256" key="1">
    <source>
        <dbReference type="SAM" id="Phobius"/>
    </source>
</evidence>
<dbReference type="InterPro" id="IPR007462">
    <property type="entry name" value="COV1-like"/>
</dbReference>
<feature type="transmembrane region" description="Helical" evidence="1">
    <location>
        <begin position="20"/>
        <end position="39"/>
    </location>
</feature>